<comment type="subcellular location">
    <subcellularLocation>
        <location evidence="1">Cell membrane</location>
        <topology evidence="1">Multi-pass membrane protein</topology>
    </subcellularLocation>
</comment>
<keyword evidence="4 6" id="KW-1133">Transmembrane helix</keyword>
<evidence type="ECO:0000256" key="1">
    <source>
        <dbReference type="ARBA" id="ARBA00004651"/>
    </source>
</evidence>
<feature type="transmembrane region" description="Helical" evidence="6">
    <location>
        <begin position="79"/>
        <end position="101"/>
    </location>
</feature>
<feature type="transmembrane region" description="Helical" evidence="6">
    <location>
        <begin position="116"/>
        <end position="134"/>
    </location>
</feature>
<dbReference type="InterPro" id="IPR050833">
    <property type="entry name" value="Poly_Biosynth_Transport"/>
</dbReference>
<feature type="transmembrane region" description="Helical" evidence="6">
    <location>
        <begin position="328"/>
        <end position="350"/>
    </location>
</feature>
<evidence type="ECO:0000256" key="4">
    <source>
        <dbReference type="ARBA" id="ARBA00022989"/>
    </source>
</evidence>
<keyword evidence="2" id="KW-1003">Cell membrane</keyword>
<sequence length="470" mass="55223">MEEKLLKKFISFSFGNYISIIIGIITVPITTRMLSPSEYGIYSLTEILINIIVLISFLGMDQGFMRYFYEEKEELRGGLLYNCIFYPVIMLILILSVIFFFKNEVSNFLSGENDNFIFKGIVLGSLVYFFNRFSMLIIRMNQLGKLYSVLNIIIQVLKFIFILLLYKYYFDSYKVILYSNIFSLIIITLIAIIHQRKIWKFYTKSSFDKKEIFFYSAPLSVSVILIWVFQSLDKIMIQNYSTSYQVGIYSVSFKIIALINTIQQGFTIFWTPVAYEKYSKNPENLKFFENIFDYVAIFFFMIGVGVLLSKDIIVLFLGNKYIDSMNIFPMLIFIPIMYTLSEVTVVGLVFRKKTTIIMFLTFIVTLFNGIGNFFLIPKFGAKGAAISTGITYILFFILRTYFSIKFINFKFNLKRAYFTIILIILYSLYLTFTNKIYYIVVLGLLLEFVIVILYFDIVKNIIKKFYNIFR</sequence>
<organism evidence="7 8">
    <name type="scientific">Fusobacterium ulcerans 12-1B</name>
    <dbReference type="NCBI Taxonomy" id="457404"/>
    <lineage>
        <taxon>Bacteria</taxon>
        <taxon>Fusobacteriati</taxon>
        <taxon>Fusobacteriota</taxon>
        <taxon>Fusobacteriia</taxon>
        <taxon>Fusobacteriales</taxon>
        <taxon>Fusobacteriaceae</taxon>
        <taxon>Fusobacterium</taxon>
    </lineage>
</organism>
<comment type="caution">
    <text evidence="7">The sequence shown here is derived from an EMBL/GenBank/DDBJ whole genome shotgun (WGS) entry which is preliminary data.</text>
</comment>
<keyword evidence="8" id="KW-1185">Reference proteome</keyword>
<feature type="transmembrane region" description="Helical" evidence="6">
    <location>
        <begin position="436"/>
        <end position="455"/>
    </location>
</feature>
<feature type="transmembrane region" description="Helical" evidence="6">
    <location>
        <begin position="9"/>
        <end position="27"/>
    </location>
</feature>
<evidence type="ECO:0000256" key="5">
    <source>
        <dbReference type="ARBA" id="ARBA00023136"/>
    </source>
</evidence>
<evidence type="ECO:0000256" key="6">
    <source>
        <dbReference type="SAM" id="Phobius"/>
    </source>
</evidence>
<gene>
    <name evidence="7" type="ORF">HMPREF0402_04200</name>
</gene>
<dbReference type="Proteomes" id="UP000003233">
    <property type="component" value="Unassembled WGS sequence"/>
</dbReference>
<dbReference type="HOGENOM" id="CLU_022017_7_5_0"/>
<evidence type="ECO:0000313" key="8">
    <source>
        <dbReference type="Proteomes" id="UP000003233"/>
    </source>
</evidence>
<feature type="transmembrane region" description="Helical" evidence="6">
    <location>
        <begin position="212"/>
        <end position="229"/>
    </location>
</feature>
<keyword evidence="5 6" id="KW-0472">Membrane</keyword>
<proteinExistence type="predicted"/>
<accession>S2KY54</accession>
<feature type="transmembrane region" description="Helical" evidence="6">
    <location>
        <begin position="39"/>
        <end position="58"/>
    </location>
</feature>
<evidence type="ECO:0000256" key="3">
    <source>
        <dbReference type="ARBA" id="ARBA00022692"/>
    </source>
</evidence>
<dbReference type="Pfam" id="PF01943">
    <property type="entry name" value="Polysacc_synt"/>
    <property type="match status" value="1"/>
</dbReference>
<name>S2KY54_9FUSO</name>
<reference evidence="7 8" key="1">
    <citation type="submission" date="2012-07" db="EMBL/GenBank/DDBJ databases">
        <title>The Genome Sequence of Fusobacterium ulcerans 12_1B.</title>
        <authorList>
            <consortium name="The Broad Institute Genome Sequencing Platform"/>
            <person name="Earl A."/>
            <person name="Ward D."/>
            <person name="Feldgarden M."/>
            <person name="Gevers D."/>
            <person name="Strauss J."/>
            <person name="Ambrose C.E."/>
            <person name="Allen-Vercoe E."/>
            <person name="Walker B."/>
            <person name="Young S.K."/>
            <person name="Zeng Q."/>
            <person name="Gargeya S."/>
            <person name="Fitzgerald M."/>
            <person name="Haas B."/>
            <person name="Abouelleil A."/>
            <person name="Alvarado L."/>
            <person name="Arachchi H.M."/>
            <person name="Berlin A.M."/>
            <person name="Chapman S.B."/>
            <person name="Goldberg J."/>
            <person name="Griggs A."/>
            <person name="Gujja S."/>
            <person name="Hansen M."/>
            <person name="Howarth C."/>
            <person name="Imamovic A."/>
            <person name="Larimer J."/>
            <person name="McCowen C."/>
            <person name="Montmayeur A."/>
            <person name="Murphy C."/>
            <person name="Neiman D."/>
            <person name="Pearson M."/>
            <person name="Priest M."/>
            <person name="Roberts A."/>
            <person name="Saif S."/>
            <person name="Shea T."/>
            <person name="Sisk P."/>
            <person name="Sykes S."/>
            <person name="Wortman J."/>
            <person name="Nusbaum C."/>
            <person name="Birren B."/>
        </authorList>
    </citation>
    <scope>NUCLEOTIDE SEQUENCE [LARGE SCALE GENOMIC DNA]</scope>
    <source>
        <strain evidence="7 8">12_1B</strain>
    </source>
</reference>
<dbReference type="InterPro" id="IPR002797">
    <property type="entry name" value="Polysacc_synth"/>
</dbReference>
<feature type="transmembrane region" description="Helical" evidence="6">
    <location>
        <begin position="414"/>
        <end position="430"/>
    </location>
</feature>
<feature type="transmembrane region" description="Helical" evidence="6">
    <location>
        <begin position="146"/>
        <end position="169"/>
    </location>
</feature>
<dbReference type="PATRIC" id="fig|457404.5.peg.1960"/>
<feature type="transmembrane region" description="Helical" evidence="6">
    <location>
        <begin position="357"/>
        <end position="377"/>
    </location>
</feature>
<feature type="transmembrane region" description="Helical" evidence="6">
    <location>
        <begin position="175"/>
        <end position="192"/>
    </location>
</feature>
<dbReference type="PANTHER" id="PTHR30250:SF11">
    <property type="entry name" value="O-ANTIGEN TRANSPORTER-RELATED"/>
    <property type="match status" value="1"/>
</dbReference>
<dbReference type="RefSeq" id="WP_016361827.1">
    <property type="nucleotide sequence ID" value="NZ_KE161008.1"/>
</dbReference>
<feature type="transmembrane region" description="Helical" evidence="6">
    <location>
        <begin position="291"/>
        <end position="308"/>
    </location>
</feature>
<feature type="transmembrane region" description="Helical" evidence="6">
    <location>
        <begin position="383"/>
        <end position="402"/>
    </location>
</feature>
<dbReference type="EMBL" id="AGWJ02000021">
    <property type="protein sequence ID" value="EPC09057.1"/>
    <property type="molecule type" value="Genomic_DNA"/>
</dbReference>
<keyword evidence="3 6" id="KW-0812">Transmembrane</keyword>
<dbReference type="AlphaFoldDB" id="S2KY54"/>
<protein>
    <submittedName>
        <fullName evidence="7">Uncharacterized protein</fullName>
    </submittedName>
</protein>
<dbReference type="PANTHER" id="PTHR30250">
    <property type="entry name" value="PST FAMILY PREDICTED COLANIC ACID TRANSPORTER"/>
    <property type="match status" value="1"/>
</dbReference>
<dbReference type="GO" id="GO:0005886">
    <property type="term" value="C:plasma membrane"/>
    <property type="evidence" value="ECO:0007669"/>
    <property type="project" value="UniProtKB-SubCell"/>
</dbReference>
<feature type="transmembrane region" description="Helical" evidence="6">
    <location>
        <begin position="249"/>
        <end position="270"/>
    </location>
</feature>
<evidence type="ECO:0000313" key="7">
    <source>
        <dbReference type="EMBL" id="EPC09057.1"/>
    </source>
</evidence>
<evidence type="ECO:0000256" key="2">
    <source>
        <dbReference type="ARBA" id="ARBA00022475"/>
    </source>
</evidence>